<dbReference type="Gene3D" id="3.90.1170.50">
    <property type="entry name" value="Aldehyde oxidase/xanthine dehydrogenase, a/b hammerhead"/>
    <property type="match status" value="1"/>
</dbReference>
<dbReference type="GO" id="GO:0005506">
    <property type="term" value="F:iron ion binding"/>
    <property type="evidence" value="ECO:0007669"/>
    <property type="project" value="InterPro"/>
</dbReference>
<organism evidence="4 5">
    <name type="scientific">Candidatus Fischerbacteria bacterium RBG_13_37_8</name>
    <dbReference type="NCBI Taxonomy" id="1817863"/>
    <lineage>
        <taxon>Bacteria</taxon>
        <taxon>Candidatus Fischeribacteriota</taxon>
    </lineage>
</organism>
<dbReference type="PANTHER" id="PTHR11908:SF132">
    <property type="entry name" value="ALDEHYDE OXIDASE 1-RELATED"/>
    <property type="match status" value="1"/>
</dbReference>
<dbReference type="Pfam" id="PF02738">
    <property type="entry name" value="MoCoBD_1"/>
    <property type="match status" value="1"/>
</dbReference>
<dbReference type="Pfam" id="PF01315">
    <property type="entry name" value="Ald_Xan_dh_C"/>
    <property type="match status" value="1"/>
</dbReference>
<dbReference type="SUPFAM" id="SSF56003">
    <property type="entry name" value="Molybdenum cofactor-binding domain"/>
    <property type="match status" value="1"/>
</dbReference>
<evidence type="ECO:0000313" key="5">
    <source>
        <dbReference type="Proteomes" id="UP000178943"/>
    </source>
</evidence>
<dbReference type="AlphaFoldDB" id="A0A1F5V5Z7"/>
<dbReference type="InterPro" id="IPR036856">
    <property type="entry name" value="Ald_Oxase/Xan_DH_a/b_sf"/>
</dbReference>
<dbReference type="InterPro" id="IPR008274">
    <property type="entry name" value="AldOxase/xan_DH_MoCoBD1"/>
</dbReference>
<dbReference type="SMART" id="SM01008">
    <property type="entry name" value="Ald_Xan_dh_C"/>
    <property type="match status" value="1"/>
</dbReference>
<evidence type="ECO:0000313" key="4">
    <source>
        <dbReference type="EMBL" id="OGF58853.1"/>
    </source>
</evidence>
<accession>A0A1F5V5Z7</accession>
<feature type="non-terminal residue" evidence="4">
    <location>
        <position position="1"/>
    </location>
</feature>
<dbReference type="GO" id="GO:0016491">
    <property type="term" value="F:oxidoreductase activity"/>
    <property type="evidence" value="ECO:0007669"/>
    <property type="project" value="UniProtKB-KW"/>
</dbReference>
<evidence type="ECO:0000256" key="1">
    <source>
        <dbReference type="ARBA" id="ARBA00022505"/>
    </source>
</evidence>
<evidence type="ECO:0000256" key="2">
    <source>
        <dbReference type="ARBA" id="ARBA00023002"/>
    </source>
</evidence>
<gene>
    <name evidence="4" type="ORF">A2Y62_10010</name>
</gene>
<dbReference type="Gene3D" id="3.30.365.10">
    <property type="entry name" value="Aldehyde oxidase/xanthine dehydrogenase, molybdopterin binding domain"/>
    <property type="match status" value="4"/>
</dbReference>
<keyword evidence="2" id="KW-0560">Oxidoreductase</keyword>
<dbReference type="Proteomes" id="UP000178943">
    <property type="component" value="Unassembled WGS sequence"/>
</dbReference>
<dbReference type="Pfam" id="PF20256">
    <property type="entry name" value="MoCoBD_2"/>
    <property type="match status" value="1"/>
</dbReference>
<dbReference type="PANTHER" id="PTHR11908">
    <property type="entry name" value="XANTHINE DEHYDROGENASE"/>
    <property type="match status" value="1"/>
</dbReference>
<feature type="domain" description="Aldehyde oxidase/xanthine dehydrogenase a/b hammerhead" evidence="3">
    <location>
        <begin position="4"/>
        <end position="111"/>
    </location>
</feature>
<sequence>AKATGSLRYAGDFYLPNMLFGKILGSPIAHGKIKQIDISKAQSLPGVKAVITGHDVPHVLYGVSPARFDEYVLAKDKVRYVGDEVAAVAAVSEEIAEQAIKLIEVEYEELPVVLNPAEAIAEGAPQLHDRYPRNINTEIHHHFGDTEKGFQEADHIREETFIGNITTHCPMESHAAISHWDEHDNLVVYTATQSSHYVHYQLSRVLKMPMGKIRIISPPAGGGFGGKAEASPLEFCTALLSKIAGQPVKMVYTRKEVMQHHRGRHKQYIKLRIGVKKNGVLTAVQNETYLDGGAYTGYGITTAYYSGSMIPTLYKIPHYKFDGYRICTNKPACGAQRGNGVPQPRFAFESLLTMIAEDLGIDPIEIRYINAMTPFTTTINELDIKSCELKATLEKVKERAGWDKKYKKLPFGKGIGIACGGFVSGAGYPIYRSRFPHSNALVKISEDGLTAHCLINAKEIGQGSSTVLAQICAETLGLPLDRINMITDDSDICPLELGSYSSRVTLMGGNAVFRAAKEVMNKVMPYAATVLKSKEDRLVAANGKIYGKEEPDKYVLWEIIAKKLTNEQGPLVGIGHYSPPEGLGGKYKGAPVGTSPAFSFGSTICEVSVDLETGKVKVERFYDFHDCGTPINPMAVHGQVEGSAVMGASETLLENMVFNKKGEIVNQNFNDYLIMTIKDAPEIFSELVDSYEPEGPFGAKEIGEGSTVPVLAAVAAAIANAIGVWIHELPITPDKILKALKKNGNGE</sequence>
<dbReference type="InterPro" id="IPR016208">
    <property type="entry name" value="Ald_Oxase/xanthine_DH-like"/>
</dbReference>
<keyword evidence="1" id="KW-0500">Molybdenum</keyword>
<proteinExistence type="predicted"/>
<name>A0A1F5V5Z7_9BACT</name>
<dbReference type="STRING" id="1817863.A2Y62_10010"/>
<comment type="caution">
    <text evidence="4">The sequence shown here is derived from an EMBL/GenBank/DDBJ whole genome shotgun (WGS) entry which is preliminary data.</text>
</comment>
<protein>
    <submittedName>
        <fullName evidence="4">4-hydroxybenzoyl-CoA reductase subunit alpha</fullName>
    </submittedName>
</protein>
<dbReference type="SUPFAM" id="SSF54665">
    <property type="entry name" value="CO dehydrogenase molybdoprotein N-domain-like"/>
    <property type="match status" value="1"/>
</dbReference>
<dbReference type="EMBL" id="MFGW01000232">
    <property type="protein sequence ID" value="OGF58853.1"/>
    <property type="molecule type" value="Genomic_DNA"/>
</dbReference>
<reference evidence="4 5" key="1">
    <citation type="journal article" date="2016" name="Nat. Commun.">
        <title>Thousands of microbial genomes shed light on interconnected biogeochemical processes in an aquifer system.</title>
        <authorList>
            <person name="Anantharaman K."/>
            <person name="Brown C.T."/>
            <person name="Hug L.A."/>
            <person name="Sharon I."/>
            <person name="Castelle C.J."/>
            <person name="Probst A.J."/>
            <person name="Thomas B.C."/>
            <person name="Singh A."/>
            <person name="Wilkins M.J."/>
            <person name="Karaoz U."/>
            <person name="Brodie E.L."/>
            <person name="Williams K.H."/>
            <person name="Hubbard S.S."/>
            <person name="Banfield J.F."/>
        </authorList>
    </citation>
    <scope>NUCLEOTIDE SEQUENCE [LARGE SCALE GENOMIC DNA]</scope>
</reference>
<dbReference type="InterPro" id="IPR000674">
    <property type="entry name" value="Ald_Oxase/Xan_DH_a/b"/>
</dbReference>
<dbReference type="InterPro" id="IPR046867">
    <property type="entry name" value="AldOxase/xan_DH_MoCoBD2"/>
</dbReference>
<evidence type="ECO:0000259" key="3">
    <source>
        <dbReference type="SMART" id="SM01008"/>
    </source>
</evidence>
<dbReference type="InterPro" id="IPR037165">
    <property type="entry name" value="AldOxase/xan_DH_Mopterin-bd_sf"/>
</dbReference>